<dbReference type="EMBL" id="FOMX01000003">
    <property type="protein sequence ID" value="SFD64761.1"/>
    <property type="molecule type" value="Genomic_DNA"/>
</dbReference>
<dbReference type="STRING" id="54.SAMN02745121_00900"/>
<gene>
    <name evidence="1" type="ORF">SAMN02745121_00900</name>
</gene>
<accession>A0A1I1U1L3</accession>
<dbReference type="AlphaFoldDB" id="A0A1I1U1L3"/>
<proteinExistence type="predicted"/>
<organism evidence="1 2">
    <name type="scientific">Nannocystis exedens</name>
    <dbReference type="NCBI Taxonomy" id="54"/>
    <lineage>
        <taxon>Bacteria</taxon>
        <taxon>Pseudomonadati</taxon>
        <taxon>Myxococcota</taxon>
        <taxon>Polyangia</taxon>
        <taxon>Nannocystales</taxon>
        <taxon>Nannocystaceae</taxon>
        <taxon>Nannocystis</taxon>
    </lineage>
</organism>
<evidence type="ECO:0000313" key="2">
    <source>
        <dbReference type="Proteomes" id="UP000199400"/>
    </source>
</evidence>
<sequence>MTACPAIIAVMISLEPLGTGVFLPAILIGYEAPGAVSLEHLNAALPPDGAIVRVFQQAGGDCMSYPTAFGALLRLEANRGRDGGPLDVLVRGLKAMSEDPDMETLRQYPVLRALVGTSGRSYESSELDSLARYLERFFDVPAFVSGLEAFVCFAPCDALEFFGGWNVLTCRLPTHDDARLTIYADTPGHHFDESNASELIRDDIRVFDAERLRAIADLGQRLGLPGRPSAFLSWENCE</sequence>
<dbReference type="Proteomes" id="UP000199400">
    <property type="component" value="Unassembled WGS sequence"/>
</dbReference>
<name>A0A1I1U1L3_9BACT</name>
<keyword evidence="2" id="KW-1185">Reference proteome</keyword>
<evidence type="ECO:0000313" key="1">
    <source>
        <dbReference type="EMBL" id="SFD64761.1"/>
    </source>
</evidence>
<reference evidence="2" key="1">
    <citation type="submission" date="2016-10" db="EMBL/GenBank/DDBJ databases">
        <authorList>
            <person name="Varghese N."/>
            <person name="Submissions S."/>
        </authorList>
    </citation>
    <scope>NUCLEOTIDE SEQUENCE [LARGE SCALE GENOMIC DNA]</scope>
    <source>
        <strain evidence="2">ATCC 25963</strain>
    </source>
</reference>
<protein>
    <submittedName>
        <fullName evidence="1">Uncharacterized protein</fullName>
    </submittedName>
</protein>